<gene>
    <name evidence="1" type="ORF">JFN88_23335</name>
</gene>
<dbReference type="RefSeq" id="WP_199021755.1">
    <property type="nucleotide sequence ID" value="NZ_JAELUP010000117.1"/>
</dbReference>
<dbReference type="Proteomes" id="UP000640274">
    <property type="component" value="Unassembled WGS sequence"/>
</dbReference>
<evidence type="ECO:0000313" key="2">
    <source>
        <dbReference type="Proteomes" id="UP000640274"/>
    </source>
</evidence>
<accession>A0A934JC92</accession>
<proteinExistence type="predicted"/>
<keyword evidence="2" id="KW-1185">Reference proteome</keyword>
<sequence length="227" mass="25194">MIRDAWGEEIPFGKTAKRVEENFMLATTLPSWVSVTGTGTPTHTISPLESSYGYLEVKTSAAADDTAILNIFPNGISFSPNIREIRLEFESLFFSNGTPNINVFLEMTNSGKTKGFAVSSTPTEGDDTRIKTFTSSGAKTDSVLKQHPLLNLGEWKRRKNLELRLRSDGTVILLECGNVFYEKRFSASEMDIGGSFILRPRISIRNIPGSTTRHFRVSKVALTVIHN</sequence>
<comment type="caution">
    <text evidence="1">The sequence shown here is derived from an EMBL/GenBank/DDBJ whole genome shotgun (WGS) entry which is preliminary data.</text>
</comment>
<reference evidence="1" key="1">
    <citation type="submission" date="2020-12" db="EMBL/GenBank/DDBJ databases">
        <authorList>
            <person name="Huq M.A."/>
        </authorList>
    </citation>
    <scope>NUCLEOTIDE SEQUENCE</scope>
    <source>
        <strain evidence="1">MAHUQ-46</strain>
    </source>
</reference>
<name>A0A934JC92_9BACL</name>
<evidence type="ECO:0000313" key="1">
    <source>
        <dbReference type="EMBL" id="MBJ6364153.1"/>
    </source>
</evidence>
<dbReference type="EMBL" id="JAELUP010000117">
    <property type="protein sequence ID" value="MBJ6364153.1"/>
    <property type="molecule type" value="Genomic_DNA"/>
</dbReference>
<protein>
    <submittedName>
        <fullName evidence="1">Uncharacterized protein</fullName>
    </submittedName>
</protein>
<dbReference type="AlphaFoldDB" id="A0A934JC92"/>
<organism evidence="1 2">
    <name type="scientific">Paenibacillus roseus</name>
    <dbReference type="NCBI Taxonomy" id="2798579"/>
    <lineage>
        <taxon>Bacteria</taxon>
        <taxon>Bacillati</taxon>
        <taxon>Bacillota</taxon>
        <taxon>Bacilli</taxon>
        <taxon>Bacillales</taxon>
        <taxon>Paenibacillaceae</taxon>
        <taxon>Paenibacillus</taxon>
    </lineage>
</organism>